<dbReference type="EMBL" id="JAULSW010000002">
    <property type="protein sequence ID" value="KAK3389355.1"/>
    <property type="molecule type" value="Genomic_DNA"/>
</dbReference>
<reference evidence="1" key="1">
    <citation type="journal article" date="2023" name="Mol. Phylogenet. Evol.">
        <title>Genome-scale phylogeny and comparative genomics of the fungal order Sordariales.</title>
        <authorList>
            <person name="Hensen N."/>
            <person name="Bonometti L."/>
            <person name="Westerberg I."/>
            <person name="Brannstrom I.O."/>
            <person name="Guillou S."/>
            <person name="Cros-Aarteil S."/>
            <person name="Calhoun S."/>
            <person name="Haridas S."/>
            <person name="Kuo A."/>
            <person name="Mondo S."/>
            <person name="Pangilinan J."/>
            <person name="Riley R."/>
            <person name="LaButti K."/>
            <person name="Andreopoulos B."/>
            <person name="Lipzen A."/>
            <person name="Chen C."/>
            <person name="Yan M."/>
            <person name="Daum C."/>
            <person name="Ng V."/>
            <person name="Clum A."/>
            <person name="Steindorff A."/>
            <person name="Ohm R.A."/>
            <person name="Martin F."/>
            <person name="Silar P."/>
            <person name="Natvig D.O."/>
            <person name="Lalanne C."/>
            <person name="Gautier V."/>
            <person name="Ament-Velasquez S.L."/>
            <person name="Kruys A."/>
            <person name="Hutchinson M.I."/>
            <person name="Powell A.J."/>
            <person name="Barry K."/>
            <person name="Miller A.N."/>
            <person name="Grigoriev I.V."/>
            <person name="Debuchy R."/>
            <person name="Gladieux P."/>
            <person name="Hiltunen Thoren M."/>
            <person name="Johannesson H."/>
        </authorList>
    </citation>
    <scope>NUCLEOTIDE SEQUENCE</scope>
    <source>
        <strain evidence="1">CBS 232.78</strain>
    </source>
</reference>
<protein>
    <submittedName>
        <fullName evidence="1">Uncharacterized protein</fullName>
    </submittedName>
</protein>
<reference evidence="1" key="2">
    <citation type="submission" date="2023-06" db="EMBL/GenBank/DDBJ databases">
        <authorList>
            <consortium name="Lawrence Berkeley National Laboratory"/>
            <person name="Haridas S."/>
            <person name="Hensen N."/>
            <person name="Bonometti L."/>
            <person name="Westerberg I."/>
            <person name="Brannstrom I.O."/>
            <person name="Guillou S."/>
            <person name="Cros-Aarteil S."/>
            <person name="Calhoun S."/>
            <person name="Kuo A."/>
            <person name="Mondo S."/>
            <person name="Pangilinan J."/>
            <person name="Riley R."/>
            <person name="LaButti K."/>
            <person name="Andreopoulos B."/>
            <person name="Lipzen A."/>
            <person name="Chen C."/>
            <person name="Yanf M."/>
            <person name="Daum C."/>
            <person name="Ng V."/>
            <person name="Clum A."/>
            <person name="Steindorff A."/>
            <person name="Ohm R."/>
            <person name="Martin F."/>
            <person name="Silar P."/>
            <person name="Natvig D."/>
            <person name="Lalanne C."/>
            <person name="Gautier V."/>
            <person name="Ament-velasquez S.L."/>
            <person name="Kruys A."/>
            <person name="Hutchinson M.I."/>
            <person name="Powell A.J."/>
            <person name="Barry K."/>
            <person name="Miller A.N."/>
            <person name="Grigoriev I.V."/>
            <person name="Debuchy R."/>
            <person name="Gladieux P."/>
            <person name="Thoren M.H."/>
            <person name="Johannesson H."/>
        </authorList>
    </citation>
    <scope>NUCLEOTIDE SEQUENCE</scope>
    <source>
        <strain evidence="1">CBS 232.78</strain>
    </source>
</reference>
<gene>
    <name evidence="1" type="ORF">B0H63DRAFT_463486</name>
</gene>
<organism evidence="1 2">
    <name type="scientific">Podospora didyma</name>
    <dbReference type="NCBI Taxonomy" id="330526"/>
    <lineage>
        <taxon>Eukaryota</taxon>
        <taxon>Fungi</taxon>
        <taxon>Dikarya</taxon>
        <taxon>Ascomycota</taxon>
        <taxon>Pezizomycotina</taxon>
        <taxon>Sordariomycetes</taxon>
        <taxon>Sordariomycetidae</taxon>
        <taxon>Sordariales</taxon>
        <taxon>Podosporaceae</taxon>
        <taxon>Podospora</taxon>
    </lineage>
</organism>
<accession>A0AAE0NXQ6</accession>
<proteinExistence type="predicted"/>
<evidence type="ECO:0000313" key="2">
    <source>
        <dbReference type="Proteomes" id="UP001285441"/>
    </source>
</evidence>
<dbReference type="Proteomes" id="UP001285441">
    <property type="component" value="Unassembled WGS sequence"/>
</dbReference>
<sequence length="70" mass="7810">MVIVFLLIVSPYSWDETSLALLYEPLDLPAPCPHPLFASRSPRFPQKHSNGVFVTVSASSAYQKARLDFS</sequence>
<comment type="caution">
    <text evidence="1">The sequence shown here is derived from an EMBL/GenBank/DDBJ whole genome shotgun (WGS) entry which is preliminary data.</text>
</comment>
<keyword evidence="2" id="KW-1185">Reference proteome</keyword>
<dbReference type="AlphaFoldDB" id="A0AAE0NXQ6"/>
<evidence type="ECO:0000313" key="1">
    <source>
        <dbReference type="EMBL" id="KAK3389355.1"/>
    </source>
</evidence>
<name>A0AAE0NXQ6_9PEZI</name>